<dbReference type="OrthoDB" id="2603at2759"/>
<reference evidence="3" key="1">
    <citation type="submission" date="2020-01" db="EMBL/GenBank/DDBJ databases">
        <authorList>
            <consortium name="DOE Joint Genome Institute"/>
            <person name="Haridas S."/>
            <person name="Albert R."/>
            <person name="Binder M."/>
            <person name="Bloem J."/>
            <person name="Labutti K."/>
            <person name="Salamov A."/>
            <person name="Andreopoulos B."/>
            <person name="Baker S.E."/>
            <person name="Barry K."/>
            <person name="Bills G."/>
            <person name="Bluhm B.H."/>
            <person name="Cannon C."/>
            <person name="Castanera R."/>
            <person name="Culley D.E."/>
            <person name="Daum C."/>
            <person name="Ezra D."/>
            <person name="Gonzalez J.B."/>
            <person name="Henrissat B."/>
            <person name="Kuo A."/>
            <person name="Liang C."/>
            <person name="Lipzen A."/>
            <person name="Lutzoni F."/>
            <person name="Magnuson J."/>
            <person name="Mondo S."/>
            <person name="Nolan M."/>
            <person name="Ohm R."/>
            <person name="Pangilinan J."/>
            <person name="Park H.-J."/>
            <person name="Ramirez L."/>
            <person name="Alfaro M."/>
            <person name="Sun H."/>
            <person name="Tritt A."/>
            <person name="Yoshinaga Y."/>
            <person name="Zwiers L.-H."/>
            <person name="Turgeon B.G."/>
            <person name="Goodwin S.B."/>
            <person name="Spatafora J.W."/>
            <person name="Crous P.W."/>
            <person name="Grigoriev I.V."/>
        </authorList>
    </citation>
    <scope>NUCLEOTIDE SEQUENCE</scope>
    <source>
        <strain evidence="3">CBS 342.82</strain>
    </source>
</reference>
<keyword evidence="2" id="KW-1185">Reference proteome</keyword>
<keyword evidence="1" id="KW-1133">Transmembrane helix</keyword>
<protein>
    <recommendedName>
        <fullName evidence="4">Integral membrane protein</fullName>
    </recommendedName>
</protein>
<feature type="transmembrane region" description="Helical" evidence="1">
    <location>
        <begin position="361"/>
        <end position="389"/>
    </location>
</feature>
<keyword evidence="1" id="KW-0812">Transmembrane</keyword>
<keyword evidence="1" id="KW-0472">Membrane</keyword>
<accession>A0A6J3MDQ7</accession>
<dbReference type="RefSeq" id="XP_033463044.1">
    <property type="nucleotide sequence ID" value="XM_033606231.1"/>
</dbReference>
<reference evidence="3" key="2">
    <citation type="submission" date="2020-04" db="EMBL/GenBank/DDBJ databases">
        <authorList>
            <consortium name="NCBI Genome Project"/>
        </authorList>
    </citation>
    <scope>NUCLEOTIDE SEQUENCE</scope>
    <source>
        <strain evidence="3">CBS 342.82</strain>
    </source>
</reference>
<dbReference type="GeneID" id="54364031"/>
<feature type="transmembrane region" description="Helical" evidence="1">
    <location>
        <begin position="292"/>
        <end position="309"/>
    </location>
</feature>
<feature type="transmembrane region" description="Helical" evidence="1">
    <location>
        <begin position="401"/>
        <end position="421"/>
    </location>
</feature>
<sequence>MARSTVFRSEQASLKQDPTLQLTKVQGPIKFLNPTQARFDHVYAGIPESKVKILPVEVQKSSDSSLQVVTSIPATEKHVKPELALLTDIVPIQKGVAVSGGSIVQFKWTSRNSRKNRHAIVVKPSSDDKNAAVIPPPFTDTTREVLRGTFRMFTTFPLSDVSWLTAFITAVASLVWLANSCFVFLPFARPARTFKDETLYSVLLMIEAVNENRSASFGWEVVQLIDRQTESGFISLLLPSMDLRKHGLLRNWLSKGHPADTKGHFDADVKQGNKWVWIPSTYDLRTHYFRDVGFLACLFAATGSMIYLISRIMGLPGIFNHLSFQQLELFYWTSEVLGGIGMVISGLLFTLETQRHWWQPAYHILGWWIGIFNLIGGFGFFIGSCFGYIPVYWAQYQANCATFWGAMAFVISSTLQLYEALNKHPVERG</sequence>
<evidence type="ECO:0008006" key="4">
    <source>
        <dbReference type="Google" id="ProtNLM"/>
    </source>
</evidence>
<feature type="transmembrane region" description="Helical" evidence="1">
    <location>
        <begin position="161"/>
        <end position="185"/>
    </location>
</feature>
<proteinExistence type="predicted"/>
<reference evidence="3" key="3">
    <citation type="submission" date="2025-08" db="UniProtKB">
        <authorList>
            <consortium name="RefSeq"/>
        </authorList>
    </citation>
    <scope>IDENTIFICATION</scope>
    <source>
        <strain evidence="3">CBS 342.82</strain>
    </source>
</reference>
<feature type="transmembrane region" description="Helical" evidence="1">
    <location>
        <begin position="329"/>
        <end position="349"/>
    </location>
</feature>
<evidence type="ECO:0000256" key="1">
    <source>
        <dbReference type="SAM" id="Phobius"/>
    </source>
</evidence>
<evidence type="ECO:0000313" key="2">
    <source>
        <dbReference type="Proteomes" id="UP000504637"/>
    </source>
</evidence>
<name>A0A6J3MDQ7_9PEZI</name>
<dbReference type="Proteomes" id="UP000504637">
    <property type="component" value="Unplaced"/>
</dbReference>
<organism evidence="3">
    <name type="scientific">Dissoconium aciculare CBS 342.82</name>
    <dbReference type="NCBI Taxonomy" id="1314786"/>
    <lineage>
        <taxon>Eukaryota</taxon>
        <taxon>Fungi</taxon>
        <taxon>Dikarya</taxon>
        <taxon>Ascomycota</taxon>
        <taxon>Pezizomycotina</taxon>
        <taxon>Dothideomycetes</taxon>
        <taxon>Dothideomycetidae</taxon>
        <taxon>Mycosphaerellales</taxon>
        <taxon>Dissoconiaceae</taxon>
        <taxon>Dissoconium</taxon>
    </lineage>
</organism>
<evidence type="ECO:0000313" key="3">
    <source>
        <dbReference type="RefSeq" id="XP_033463044.1"/>
    </source>
</evidence>
<gene>
    <name evidence="3" type="ORF">K489DRAFT_386502</name>
</gene>
<dbReference type="AlphaFoldDB" id="A0A6J3MDQ7"/>